<dbReference type="InterPro" id="IPR037151">
    <property type="entry name" value="AlkB-like_sf"/>
</dbReference>
<evidence type="ECO:0000259" key="3">
    <source>
        <dbReference type="PROSITE" id="PS51471"/>
    </source>
</evidence>
<dbReference type="EMBL" id="JAVHJO010000013">
    <property type="protein sequence ID" value="KAK6530377.1"/>
    <property type="molecule type" value="Genomic_DNA"/>
</dbReference>
<dbReference type="InterPro" id="IPR000868">
    <property type="entry name" value="Isochorismatase-like_dom"/>
</dbReference>
<feature type="compositionally biased region" description="Low complexity" evidence="2">
    <location>
        <begin position="597"/>
        <end position="626"/>
    </location>
</feature>
<proteinExistence type="inferred from homology"/>
<dbReference type="Proteomes" id="UP001365542">
    <property type="component" value="Unassembled WGS sequence"/>
</dbReference>
<feature type="compositionally biased region" description="Basic and acidic residues" evidence="2">
    <location>
        <begin position="565"/>
        <end position="577"/>
    </location>
</feature>
<dbReference type="PROSITE" id="PS51471">
    <property type="entry name" value="FE2OG_OXY"/>
    <property type="match status" value="1"/>
</dbReference>
<dbReference type="InterPro" id="IPR005123">
    <property type="entry name" value="Oxoglu/Fe-dep_dioxygenase_dom"/>
</dbReference>
<evidence type="ECO:0000256" key="2">
    <source>
        <dbReference type="SAM" id="MobiDB-lite"/>
    </source>
</evidence>
<dbReference type="SUPFAM" id="SSF51197">
    <property type="entry name" value="Clavaminate synthase-like"/>
    <property type="match status" value="1"/>
</dbReference>
<feature type="compositionally biased region" description="Acidic residues" evidence="2">
    <location>
        <begin position="85"/>
        <end position="104"/>
    </location>
</feature>
<feature type="region of interest" description="Disordered" evidence="2">
    <location>
        <begin position="78"/>
        <end position="134"/>
    </location>
</feature>
<name>A0AAV9X0E7_9PEZI</name>
<feature type="region of interest" description="Disordered" evidence="2">
    <location>
        <begin position="316"/>
        <end position="341"/>
    </location>
</feature>
<organism evidence="4 5">
    <name type="scientific">Orbilia ellipsospora</name>
    <dbReference type="NCBI Taxonomy" id="2528407"/>
    <lineage>
        <taxon>Eukaryota</taxon>
        <taxon>Fungi</taxon>
        <taxon>Dikarya</taxon>
        <taxon>Ascomycota</taxon>
        <taxon>Pezizomycotina</taxon>
        <taxon>Orbiliomycetes</taxon>
        <taxon>Orbiliales</taxon>
        <taxon>Orbiliaceae</taxon>
        <taxon>Orbilia</taxon>
    </lineage>
</organism>
<feature type="region of interest" description="Disordered" evidence="2">
    <location>
        <begin position="356"/>
        <end position="800"/>
    </location>
</feature>
<feature type="compositionally biased region" description="Basic and acidic residues" evidence="2">
    <location>
        <begin position="523"/>
        <end position="538"/>
    </location>
</feature>
<sequence length="1293" mass="142231">MQRRPTTHLRTRRALLVLDCQKAFLAPTLVNGSNNPMLIPKEHVDKVVKTLTPLLSAFREGGDEVIWVNTVFDGSRESGRRDGVFLDEEEDEDTEKGEDAEDESSTTNGASILKKSGKKDTGPPPRGKGNMAKAKAARYNKMLSGFLKRLDLDDSDETSEKDDGEEGSSSKPKPKRLKPSVTDEYLSDEFTDKYPDFWNGEEYKFPPDDVKTLVNDSDKKFTKNEYSAFKIANFLGVLRSRMVTEIYFVGAHSNVSVFASVADAAMHGFVLTIVNDCVLYRSKSRHNTAIKEMENDLGVNTMESTDLLKKLGKLDNDGKEKKVNSPEANGEEVAGTGRIRNPTLDPQVVEALMEKLKVGSTTEEDEDDGVKKKRNSKPISTQGVGTGNRPIANGVSRLAQRESLKTPDQLIGLSKLSERPKSAPVNGFQLPPETHAGPSNGSPTKEPTGANHKQSPLVHRPYSMDAAKLEEEEKDDAEALVQDFRRNVRPRTSGGPPTAAPTTSPSAPRGPRERVRSKITIRRAPERKVRPDSPDKPEGSTSATKSGDISRAMSSLSISTISSGEAEKSQAAKDELLKSIMGKKTETQQSDTPKAEPSSSPKDSTSSKPDSTSSPTDAKPDSTSSPKESKSDSIVEPPKSTVVESKVESATAEAPEKSGEDTGTASERVKDQAETATDNVKVTPIKQTSSDSNSKASVEPSIPTSSPADKDTMSAPQPEAGPSSLAENVDAVANTNNTSRDTTSEQPKTQSKEDVKETSPASPSTPPVRSSSIHFSRKQRRKEASQPLGPTDTLGEPTDSTSLVTDFLPADLSSHAFQLLKSEVQWRVMYHRGGEVPRLVAVQGTIDDDGSFPIYRHPSDESPPLLPFSKTVEEIRTHVEKKLGHPVNHVLIQLYRAGTDYISEHSDKTLDIVKGSSIVNVSLGAQRVMTLRTKKKEVEGKEESEEEERKIQKIPLPNNSMFILGLPTNQLWMHSINQDKRPAKEKSPEELAFNGERISLTFRHIGTFLSKDEKKIWGQGAVSKQKETAGDVLVGDEEKAEKMVFAFARENRLAAGFDWEEWYGKGFDVLHFKQQRRKIRVLKGDAGCVGVRIAMEIVGWGDCIVEEVGVDQIKGMEIAGGLKGQVPVLEDVDRDRTVVVGEEAVLMFLATTVDEGRKWLLPDVGNRRAEYARVLSGLMEVRRLKSAMEVFAAVTGGVLVQHPLFEKVHDELEYWESWYQPRKESVSSDTGEPSRINIVDCAVFPYLRRCRELGFLDVKEKDGAGLKYDGLTKFVKRFEKEKVVKAALKSFEA</sequence>
<dbReference type="PANTHER" id="PTHR31212:SF5">
    <property type="entry name" value="ISOCHORISMATASE FAMILY PROTEIN FAMILY (AFU_ORTHOLOGUE AFUA_3G14500)"/>
    <property type="match status" value="1"/>
</dbReference>
<dbReference type="GO" id="GO:0051213">
    <property type="term" value="F:dioxygenase activity"/>
    <property type="evidence" value="ECO:0007669"/>
    <property type="project" value="InterPro"/>
</dbReference>
<comment type="caution">
    <text evidence="4">The sequence shown here is derived from an EMBL/GenBank/DDBJ whole genome shotgun (WGS) entry which is preliminary data.</text>
</comment>
<evidence type="ECO:0000256" key="1">
    <source>
        <dbReference type="ARBA" id="ARBA00006336"/>
    </source>
</evidence>
<evidence type="ECO:0000313" key="4">
    <source>
        <dbReference type="EMBL" id="KAK6530377.1"/>
    </source>
</evidence>
<keyword evidence="5" id="KW-1185">Reference proteome</keyword>
<dbReference type="Gene3D" id="3.40.50.850">
    <property type="entry name" value="Isochorismatase-like"/>
    <property type="match status" value="1"/>
</dbReference>
<dbReference type="InterPro" id="IPR036380">
    <property type="entry name" value="Isochorismatase-like_sf"/>
</dbReference>
<feature type="compositionally biased region" description="Low complexity" evidence="2">
    <location>
        <begin position="490"/>
        <end position="509"/>
    </location>
</feature>
<dbReference type="Pfam" id="PF00857">
    <property type="entry name" value="Isochorismatase"/>
    <property type="match status" value="1"/>
</dbReference>
<dbReference type="InterPro" id="IPR032854">
    <property type="entry name" value="ALKBH3"/>
</dbReference>
<dbReference type="SUPFAM" id="SSF52499">
    <property type="entry name" value="Isochorismatase-like hydrolases"/>
    <property type="match status" value="1"/>
</dbReference>
<evidence type="ECO:0000313" key="5">
    <source>
        <dbReference type="Proteomes" id="UP001365542"/>
    </source>
</evidence>
<comment type="similarity">
    <text evidence="1">Belongs to the isochorismatase family.</text>
</comment>
<feature type="region of interest" description="Disordered" evidence="2">
    <location>
        <begin position="152"/>
        <end position="182"/>
    </location>
</feature>
<dbReference type="InterPro" id="IPR027450">
    <property type="entry name" value="AlkB-like"/>
</dbReference>
<dbReference type="PANTHER" id="PTHR31212">
    <property type="entry name" value="ALPHA-KETOGLUTARATE-DEPENDENT DIOXYGENASE ALKB HOMOLOG 3"/>
    <property type="match status" value="1"/>
</dbReference>
<gene>
    <name evidence="4" type="ORF">TWF694_003733</name>
</gene>
<feature type="compositionally biased region" description="Polar residues" evidence="2">
    <location>
        <begin position="674"/>
        <end position="707"/>
    </location>
</feature>
<feature type="compositionally biased region" description="Polar residues" evidence="2">
    <location>
        <begin position="733"/>
        <end position="749"/>
    </location>
</feature>
<feature type="compositionally biased region" description="Acidic residues" evidence="2">
    <location>
        <begin position="153"/>
        <end position="166"/>
    </location>
</feature>
<accession>A0AAV9X0E7</accession>
<feature type="compositionally biased region" description="Low complexity" evidence="2">
    <location>
        <begin position="549"/>
        <end position="563"/>
    </location>
</feature>
<dbReference type="Gene3D" id="2.60.120.590">
    <property type="entry name" value="Alpha-ketoglutarate-dependent dioxygenase AlkB-like"/>
    <property type="match status" value="1"/>
</dbReference>
<dbReference type="Pfam" id="PF13532">
    <property type="entry name" value="2OG-FeII_Oxy_2"/>
    <property type="match status" value="1"/>
</dbReference>
<dbReference type="GO" id="GO:0006307">
    <property type="term" value="P:DNA alkylation repair"/>
    <property type="evidence" value="ECO:0007669"/>
    <property type="project" value="InterPro"/>
</dbReference>
<protein>
    <recommendedName>
        <fullName evidence="3">Fe2OG dioxygenase domain-containing protein</fullName>
    </recommendedName>
</protein>
<feature type="domain" description="Fe2OG dioxygenase" evidence="3">
    <location>
        <begin position="886"/>
        <end position="1006"/>
    </location>
</feature>
<reference evidence="4 5" key="1">
    <citation type="submission" date="2019-10" db="EMBL/GenBank/DDBJ databases">
        <authorList>
            <person name="Palmer J.M."/>
        </authorList>
    </citation>
    <scope>NUCLEOTIDE SEQUENCE [LARGE SCALE GENOMIC DNA]</scope>
    <source>
        <strain evidence="4 5">TWF694</strain>
    </source>
</reference>
<feature type="compositionally biased region" description="Polar residues" evidence="2">
    <location>
        <begin position="759"/>
        <end position="774"/>
    </location>
</feature>